<keyword evidence="3 8" id="KW-0812">Transmembrane</keyword>
<organism evidence="10 11">
    <name type="scientific">Leclercia adecarboxylata</name>
    <dbReference type="NCBI Taxonomy" id="83655"/>
    <lineage>
        <taxon>Bacteria</taxon>
        <taxon>Pseudomonadati</taxon>
        <taxon>Pseudomonadota</taxon>
        <taxon>Gammaproteobacteria</taxon>
        <taxon>Enterobacterales</taxon>
        <taxon>Enterobacteriaceae</taxon>
        <taxon>Leclercia</taxon>
    </lineage>
</organism>
<dbReference type="Gene3D" id="3.40.50.300">
    <property type="entry name" value="P-loop containing nucleotide triphosphate hydrolases"/>
    <property type="match status" value="1"/>
</dbReference>
<dbReference type="InterPro" id="IPR008995">
    <property type="entry name" value="Mo/tungstate-bd_C_term_dom"/>
</dbReference>
<protein>
    <submittedName>
        <fullName evidence="10">Spermidine/putrescine import ATP-binding protein PotA</fullName>
        <ecNumber evidence="10">3.6.3.31</ecNumber>
    </submittedName>
</protein>
<comment type="subcellular location">
    <subcellularLocation>
        <location evidence="1">Membrane</location>
        <topology evidence="1">Multi-pass membrane protein</topology>
    </subcellularLocation>
</comment>
<dbReference type="PANTHER" id="PTHR42781:SF4">
    <property type="entry name" value="SPERMIDINE_PUTRESCINE IMPORT ATP-BINDING PROTEIN POTA"/>
    <property type="match status" value="1"/>
</dbReference>
<keyword evidence="5 10" id="KW-0067">ATP-binding</keyword>
<dbReference type="GO" id="GO:0043190">
    <property type="term" value="C:ATP-binding cassette (ABC) transporter complex"/>
    <property type="evidence" value="ECO:0007669"/>
    <property type="project" value="InterPro"/>
</dbReference>
<keyword evidence="4" id="KW-0547">Nucleotide-binding</keyword>
<dbReference type="InterPro" id="IPR013611">
    <property type="entry name" value="Transp-assoc_OB_typ2"/>
</dbReference>
<feature type="transmembrane region" description="Helical" evidence="8">
    <location>
        <begin position="275"/>
        <end position="302"/>
    </location>
</feature>
<dbReference type="AlphaFoldDB" id="A0A4U9HXI5"/>
<dbReference type="SUPFAM" id="SSF50331">
    <property type="entry name" value="MOP-like"/>
    <property type="match status" value="1"/>
</dbReference>
<dbReference type="InterPro" id="IPR027417">
    <property type="entry name" value="P-loop_NTPase"/>
</dbReference>
<keyword evidence="7 8" id="KW-0472">Membrane</keyword>
<evidence type="ECO:0000259" key="9">
    <source>
        <dbReference type="PROSITE" id="PS50893"/>
    </source>
</evidence>
<dbReference type="SUPFAM" id="SSF52540">
    <property type="entry name" value="P-loop containing nucleoside triphosphate hydrolases"/>
    <property type="match status" value="1"/>
</dbReference>
<dbReference type="Pfam" id="PF08402">
    <property type="entry name" value="TOBE_2"/>
    <property type="match status" value="1"/>
</dbReference>
<evidence type="ECO:0000256" key="6">
    <source>
        <dbReference type="ARBA" id="ARBA00022989"/>
    </source>
</evidence>
<keyword evidence="6 8" id="KW-1133">Transmembrane helix</keyword>
<sequence length="376" mass="41994">MTILENVAYGLMVKGINKTTRQAQAREALEKVGLSFAETRKPSQLSGGQRQRVAIARALVNQPRVLLLDEPLGALDLKLREQMQFELKKLQQELGITFIFVTHDQGEALSMSDRVAVFNNGRIEQVDTPHELYLRPRTPFVASFVGTSNVFTDALAQRVCGLSGSYSLRPEHIRLDGEGEIQVQGRVQAVQFQGAATRFELRLAEGEKLLVSQANLTGTTPGTGWSQGRWSPPRGRATPWCRCMRRGEMDMSVSPPPASHGLSGRLSALFWRRPALGLFLLLLGPLMWFGIVYLGSLFALLWQGFYTFDDFTMSVTPDLTFANIRALFNPANYDIILRTLTMAIAVTLGCAILAFPMAWYMARYTRGKWKPFSISQ</sequence>
<gene>
    <name evidence="10" type="primary">potA_5</name>
    <name evidence="10" type="ORF">NCTC13032_03634</name>
</gene>
<accession>A0A4U9HXI5</accession>
<dbReference type="PROSITE" id="PS00211">
    <property type="entry name" value="ABC_TRANSPORTER_1"/>
    <property type="match status" value="1"/>
</dbReference>
<dbReference type="Proteomes" id="UP000310719">
    <property type="component" value="Chromosome"/>
</dbReference>
<dbReference type="EMBL" id="LR590464">
    <property type="protein sequence ID" value="VTP68596.1"/>
    <property type="molecule type" value="Genomic_DNA"/>
</dbReference>
<evidence type="ECO:0000256" key="4">
    <source>
        <dbReference type="ARBA" id="ARBA00022741"/>
    </source>
</evidence>
<dbReference type="GO" id="GO:0005524">
    <property type="term" value="F:ATP binding"/>
    <property type="evidence" value="ECO:0007669"/>
    <property type="project" value="UniProtKB-KW"/>
</dbReference>
<evidence type="ECO:0000256" key="5">
    <source>
        <dbReference type="ARBA" id="ARBA00022840"/>
    </source>
</evidence>
<dbReference type="InterPro" id="IPR050093">
    <property type="entry name" value="ABC_SmlMolc_Importer"/>
</dbReference>
<evidence type="ECO:0000256" key="8">
    <source>
        <dbReference type="SAM" id="Phobius"/>
    </source>
</evidence>
<dbReference type="GO" id="GO:0016887">
    <property type="term" value="F:ATP hydrolysis activity"/>
    <property type="evidence" value="ECO:0007669"/>
    <property type="project" value="InterPro"/>
</dbReference>
<dbReference type="Gene3D" id="1.10.3720.10">
    <property type="entry name" value="MetI-like"/>
    <property type="match status" value="1"/>
</dbReference>
<dbReference type="EC" id="3.6.3.31" evidence="10"/>
<dbReference type="Pfam" id="PF00005">
    <property type="entry name" value="ABC_tran"/>
    <property type="match status" value="1"/>
</dbReference>
<dbReference type="InterPro" id="IPR017871">
    <property type="entry name" value="ABC_transporter-like_CS"/>
</dbReference>
<feature type="domain" description="ABC transporter" evidence="9">
    <location>
        <begin position="1"/>
        <end position="145"/>
    </location>
</feature>
<reference evidence="10 11" key="1">
    <citation type="submission" date="2019-05" db="EMBL/GenBank/DDBJ databases">
        <authorList>
            <consortium name="Pathogen Informatics"/>
        </authorList>
    </citation>
    <scope>NUCLEOTIDE SEQUENCE [LARGE SCALE GENOMIC DNA]</scope>
    <source>
        <strain evidence="10 11">NCTC13032</strain>
    </source>
</reference>
<evidence type="ECO:0000256" key="2">
    <source>
        <dbReference type="ARBA" id="ARBA00022448"/>
    </source>
</evidence>
<dbReference type="InterPro" id="IPR003439">
    <property type="entry name" value="ABC_transporter-like_ATP-bd"/>
</dbReference>
<evidence type="ECO:0000313" key="11">
    <source>
        <dbReference type="Proteomes" id="UP000310719"/>
    </source>
</evidence>
<dbReference type="GO" id="GO:0022857">
    <property type="term" value="F:transmembrane transporter activity"/>
    <property type="evidence" value="ECO:0007669"/>
    <property type="project" value="InterPro"/>
</dbReference>
<dbReference type="InterPro" id="IPR035906">
    <property type="entry name" value="MetI-like_sf"/>
</dbReference>
<dbReference type="STRING" id="83655.APT61_10675"/>
<keyword evidence="10" id="KW-0378">Hydrolase</keyword>
<evidence type="ECO:0000256" key="7">
    <source>
        <dbReference type="ARBA" id="ARBA00023136"/>
    </source>
</evidence>
<proteinExistence type="predicted"/>
<name>A0A4U9HXI5_9ENTR</name>
<dbReference type="PROSITE" id="PS50893">
    <property type="entry name" value="ABC_TRANSPORTER_2"/>
    <property type="match status" value="1"/>
</dbReference>
<evidence type="ECO:0000313" key="10">
    <source>
        <dbReference type="EMBL" id="VTP68596.1"/>
    </source>
</evidence>
<evidence type="ECO:0000256" key="3">
    <source>
        <dbReference type="ARBA" id="ARBA00022692"/>
    </source>
</evidence>
<dbReference type="PANTHER" id="PTHR42781">
    <property type="entry name" value="SPERMIDINE/PUTRESCINE IMPORT ATP-BINDING PROTEIN POTA"/>
    <property type="match status" value="1"/>
</dbReference>
<evidence type="ECO:0000256" key="1">
    <source>
        <dbReference type="ARBA" id="ARBA00004141"/>
    </source>
</evidence>
<dbReference type="SUPFAM" id="SSF161098">
    <property type="entry name" value="MetI-like"/>
    <property type="match status" value="1"/>
</dbReference>
<feature type="transmembrane region" description="Helical" evidence="8">
    <location>
        <begin position="335"/>
        <end position="360"/>
    </location>
</feature>
<keyword evidence="2" id="KW-0813">Transport</keyword>